<dbReference type="Pfam" id="PF05732">
    <property type="entry name" value="RepL"/>
    <property type="match status" value="1"/>
</dbReference>
<reference evidence="2 3" key="1">
    <citation type="submission" date="2018-12" db="EMBL/GenBank/DDBJ databases">
        <title>Marinifilum JC070 sp. nov., a marine bacterium isolated from Yongle Blue Hole in the South China Sea.</title>
        <authorList>
            <person name="Fu T."/>
        </authorList>
    </citation>
    <scope>NUCLEOTIDE SEQUENCE [LARGE SCALE GENOMIC DNA]</scope>
    <source>
        <strain evidence="2 3">JC070</strain>
    </source>
</reference>
<organism evidence="2 3">
    <name type="scientific">Marinifilum caeruleilacunae</name>
    <dbReference type="NCBI Taxonomy" id="2499076"/>
    <lineage>
        <taxon>Bacteria</taxon>
        <taxon>Pseudomonadati</taxon>
        <taxon>Bacteroidota</taxon>
        <taxon>Bacteroidia</taxon>
        <taxon>Marinilabiliales</taxon>
        <taxon>Marinifilaceae</taxon>
    </lineage>
</organism>
<dbReference type="EMBL" id="RZNH01000076">
    <property type="protein sequence ID" value="NOU62342.1"/>
    <property type="molecule type" value="Genomic_DNA"/>
</dbReference>
<accession>A0ABX1X252</accession>
<dbReference type="Proteomes" id="UP000732105">
    <property type="component" value="Unassembled WGS sequence"/>
</dbReference>
<sequence length="190" mass="22047">MQKYKPIRDLPQYSENPFVENAIQKVEENTVSKRRFIKGAKGIEQTIINSDGEITGQTAFLQQIEVDEDKFAKLYLSQFAAFWDLSKPAIRVFGYIITCCLIPNKDIFYVDKEEALNYTGYSSERYILTGLSVLCEHGIIARSKNSYKYFINPLVVFNGNRVTFAKTYVRKRKKANQEDKNQMQLPWGEE</sequence>
<protein>
    <submittedName>
        <fullName evidence="2">RepA protein</fullName>
    </submittedName>
</protein>
<dbReference type="InterPro" id="IPR008813">
    <property type="entry name" value="Plasmid_replication_RepL"/>
</dbReference>
<dbReference type="RefSeq" id="WP_171597591.1">
    <property type="nucleotide sequence ID" value="NZ_RZNH01000076.1"/>
</dbReference>
<evidence type="ECO:0000313" key="2">
    <source>
        <dbReference type="EMBL" id="NOU62342.1"/>
    </source>
</evidence>
<proteinExistence type="predicted"/>
<evidence type="ECO:0000313" key="3">
    <source>
        <dbReference type="Proteomes" id="UP000732105"/>
    </source>
</evidence>
<keyword evidence="3" id="KW-1185">Reference proteome</keyword>
<name>A0ABX1X252_9BACT</name>
<gene>
    <name evidence="2" type="ORF">ELS83_21360</name>
</gene>
<evidence type="ECO:0000259" key="1">
    <source>
        <dbReference type="Pfam" id="PF05732"/>
    </source>
</evidence>
<feature type="domain" description="Plasmid replication protein RepL" evidence="1">
    <location>
        <begin position="40"/>
        <end position="180"/>
    </location>
</feature>
<comment type="caution">
    <text evidence="2">The sequence shown here is derived from an EMBL/GenBank/DDBJ whole genome shotgun (WGS) entry which is preliminary data.</text>
</comment>